<dbReference type="RefSeq" id="WP_181503380.1">
    <property type="nucleotide sequence ID" value="NZ_CP056166.1"/>
</dbReference>
<keyword evidence="1" id="KW-0614">Plasmid</keyword>
<evidence type="ECO:0000313" key="1">
    <source>
        <dbReference type="EMBL" id="QLX32612.1"/>
    </source>
</evidence>
<gene>
    <name evidence="1" type="ORF">HV276_23095</name>
</gene>
<reference evidence="1 2" key="1">
    <citation type="submission" date="2020-06" db="EMBL/GenBank/DDBJ databases">
        <title>REHAB project genomes.</title>
        <authorList>
            <person name="Shaw L.P."/>
        </authorList>
    </citation>
    <scope>NUCLEOTIDE SEQUENCE [LARGE SCALE GENOMIC DNA]</scope>
    <source>
        <strain evidence="1 2">RHBSTW-00777</strain>
        <plasmid evidence="2">prhbstw-00777_2</plasmid>
    </source>
</reference>
<dbReference type="EMBL" id="CP056166">
    <property type="protein sequence ID" value="QLX32612.1"/>
    <property type="molecule type" value="Genomic_DNA"/>
</dbReference>
<protein>
    <submittedName>
        <fullName evidence="1">Uncharacterized protein</fullName>
    </submittedName>
</protein>
<geneLocation type="plasmid" evidence="2">
    <name>prhbstw-00777_2</name>
</geneLocation>
<evidence type="ECO:0000313" key="2">
    <source>
        <dbReference type="Proteomes" id="UP000512146"/>
    </source>
</evidence>
<sequence length="194" mass="21797">MSATTAGPVSVTAKFDGTIEQGRRWKDLTVRPEYTTAVGFVCGAPGTLMQAERDEEAVTTWMRLTATGKDVNDEVNTFRVTCSYKWQRKSLAGVVKITPEVLNLSGCVGEAVEDNFDVELVGAPFQNLPTPYITWNRVGASRCDLRVWNYYNNPWDEGRWVHTSYNNLIKMYVSLKSDTPQVCTEMLNITVQIL</sequence>
<proteinExistence type="predicted"/>
<accession>A0A7L6LH85</accession>
<organism evidence="1 2">
    <name type="scientific">Escherichia marmotae</name>
    <dbReference type="NCBI Taxonomy" id="1499973"/>
    <lineage>
        <taxon>Bacteria</taxon>
        <taxon>Pseudomonadati</taxon>
        <taxon>Pseudomonadota</taxon>
        <taxon>Gammaproteobacteria</taxon>
        <taxon>Enterobacterales</taxon>
        <taxon>Enterobacteriaceae</taxon>
        <taxon>Escherichia</taxon>
    </lineage>
</organism>
<dbReference type="AlphaFoldDB" id="A0A7L6LH85"/>
<dbReference type="Proteomes" id="UP000512146">
    <property type="component" value="Plasmid pRHBSTW-00777_2"/>
</dbReference>
<name>A0A7L6LH85_9ESCH</name>